<accession>A0A177AQG9</accession>
<dbReference type="Proteomes" id="UP000078046">
    <property type="component" value="Unassembled WGS sequence"/>
</dbReference>
<organism evidence="1 2">
    <name type="scientific">Intoshia linei</name>
    <dbReference type="NCBI Taxonomy" id="1819745"/>
    <lineage>
        <taxon>Eukaryota</taxon>
        <taxon>Metazoa</taxon>
        <taxon>Spiralia</taxon>
        <taxon>Lophotrochozoa</taxon>
        <taxon>Mesozoa</taxon>
        <taxon>Orthonectida</taxon>
        <taxon>Rhopaluridae</taxon>
        <taxon>Intoshia</taxon>
    </lineage>
</organism>
<protein>
    <submittedName>
        <fullName evidence="1">Uncharacterized protein</fullName>
    </submittedName>
</protein>
<sequence>MVQRVNTAEKPNVVVNRKIITEDTAHYLRIISKKKNDGTGGKCLEMSEPAGFYIMI</sequence>
<name>A0A177AQG9_9BILA</name>
<evidence type="ECO:0000313" key="2">
    <source>
        <dbReference type="Proteomes" id="UP000078046"/>
    </source>
</evidence>
<evidence type="ECO:0000313" key="1">
    <source>
        <dbReference type="EMBL" id="OAF64256.1"/>
    </source>
</evidence>
<dbReference type="AlphaFoldDB" id="A0A177AQG9"/>
<proteinExistence type="predicted"/>
<keyword evidence="2" id="KW-1185">Reference proteome</keyword>
<comment type="caution">
    <text evidence="1">The sequence shown here is derived from an EMBL/GenBank/DDBJ whole genome shotgun (WGS) entry which is preliminary data.</text>
</comment>
<dbReference type="EMBL" id="LWCA01001984">
    <property type="protein sequence ID" value="OAF64256.1"/>
    <property type="molecule type" value="Genomic_DNA"/>
</dbReference>
<reference evidence="1 2" key="1">
    <citation type="submission" date="2016-04" db="EMBL/GenBank/DDBJ databases">
        <title>The genome of Intoshia linei affirms orthonectids as highly simplified spiralians.</title>
        <authorList>
            <person name="Mikhailov K.V."/>
            <person name="Slusarev G.S."/>
            <person name="Nikitin M.A."/>
            <person name="Logacheva M.D."/>
            <person name="Penin A."/>
            <person name="Aleoshin V."/>
            <person name="Panchin Y.V."/>
        </authorList>
    </citation>
    <scope>NUCLEOTIDE SEQUENCE [LARGE SCALE GENOMIC DNA]</scope>
    <source>
        <strain evidence="1">Intl2013</strain>
        <tissue evidence="1">Whole animal</tissue>
    </source>
</reference>
<gene>
    <name evidence="1" type="ORF">A3Q56_08029</name>
</gene>